<dbReference type="EMBL" id="ABWL02000023">
    <property type="protein sequence ID" value="EFE06346.1"/>
    <property type="molecule type" value="Genomic_DNA"/>
</dbReference>
<evidence type="ECO:0000313" key="2">
    <source>
        <dbReference type="Proteomes" id="UP000003880"/>
    </source>
</evidence>
<sequence length="81" mass="8979">MWGNNGGIPEQWGKYAGKSRCPPLFSYLAGKGGGFHPMPRQCWFFCFLSQKMGEPAREKKVGDNLGARGKDSIFPDAVRGR</sequence>
<reference evidence="1 2" key="1">
    <citation type="submission" date="2010-02" db="EMBL/GenBank/DDBJ databases">
        <authorList>
            <person name="Weinstock G."/>
            <person name="Sodergren E."/>
            <person name="Clifton S."/>
            <person name="Fulton L."/>
            <person name="Fulton B."/>
            <person name="Courtney L."/>
            <person name="Fronick C."/>
            <person name="Harrison M."/>
            <person name="Strong C."/>
            <person name="Farmer C."/>
            <person name="Delahaunty K."/>
            <person name="Markovic C."/>
            <person name="Hall O."/>
            <person name="Minx P."/>
            <person name="Tomlinson C."/>
            <person name="Mitreva M."/>
            <person name="Nelson J."/>
            <person name="Hou S."/>
            <person name="Wollam A."/>
            <person name="Pepin K.H."/>
            <person name="Johnson M."/>
            <person name="Bhonagiri V."/>
            <person name="Zhang X."/>
            <person name="Suruliraj S."/>
            <person name="Warren W."/>
            <person name="Chinwalla A."/>
            <person name="Mardis E.R."/>
            <person name="Wilson R.K."/>
        </authorList>
    </citation>
    <scope>NUCLEOTIDE SEQUENCE [LARGE SCALE GENOMIC DNA]</scope>
    <source>
        <strain evidence="1 2">ATCC 29220</strain>
    </source>
</reference>
<evidence type="ECO:0000313" key="1">
    <source>
        <dbReference type="EMBL" id="EFE06346.1"/>
    </source>
</evidence>
<protein>
    <submittedName>
        <fullName evidence="1">Uncharacterized protein</fullName>
    </submittedName>
</protein>
<name>D4BIV2_9ENTR</name>
<dbReference type="Proteomes" id="UP000003880">
    <property type="component" value="Unassembled WGS sequence"/>
</dbReference>
<proteinExistence type="predicted"/>
<gene>
    <name evidence="1" type="ORF">CIT292_10469</name>
</gene>
<accession>D4BIV2</accession>
<comment type="caution">
    <text evidence="1">The sequence shown here is derived from an EMBL/GenBank/DDBJ whole genome shotgun (WGS) entry which is preliminary data.</text>
</comment>
<dbReference type="HOGENOM" id="CLU_2567693_0_0_6"/>
<organism evidence="1 2">
    <name type="scientific">Citrobacter youngae ATCC 29220</name>
    <dbReference type="NCBI Taxonomy" id="500640"/>
    <lineage>
        <taxon>Bacteria</taxon>
        <taxon>Pseudomonadati</taxon>
        <taxon>Pseudomonadota</taxon>
        <taxon>Gammaproteobacteria</taxon>
        <taxon>Enterobacterales</taxon>
        <taxon>Enterobacteriaceae</taxon>
        <taxon>Citrobacter</taxon>
        <taxon>Citrobacter freundii complex</taxon>
    </lineage>
</organism>
<dbReference type="AlphaFoldDB" id="D4BIV2"/>